<accession>A0A3M6U9M4</accession>
<comment type="caution">
    <text evidence="1">The sequence shown here is derived from an EMBL/GenBank/DDBJ whole genome shotgun (WGS) entry which is preliminary data.</text>
</comment>
<evidence type="ECO:0000313" key="2">
    <source>
        <dbReference type="Proteomes" id="UP000275408"/>
    </source>
</evidence>
<organism evidence="1 2">
    <name type="scientific">Pocillopora damicornis</name>
    <name type="common">Cauliflower coral</name>
    <name type="synonym">Millepora damicornis</name>
    <dbReference type="NCBI Taxonomy" id="46731"/>
    <lineage>
        <taxon>Eukaryota</taxon>
        <taxon>Metazoa</taxon>
        <taxon>Cnidaria</taxon>
        <taxon>Anthozoa</taxon>
        <taxon>Hexacorallia</taxon>
        <taxon>Scleractinia</taxon>
        <taxon>Astrocoeniina</taxon>
        <taxon>Pocilloporidae</taxon>
        <taxon>Pocillopora</taxon>
    </lineage>
</organism>
<proteinExistence type="predicted"/>
<name>A0A3M6U9M4_POCDA</name>
<gene>
    <name evidence="1" type="ORF">pdam_00022654</name>
</gene>
<dbReference type="EMBL" id="RCHS01001987">
    <property type="protein sequence ID" value="RMX50301.1"/>
    <property type="molecule type" value="Genomic_DNA"/>
</dbReference>
<dbReference type="AlphaFoldDB" id="A0A3M6U9M4"/>
<dbReference type="Proteomes" id="UP000275408">
    <property type="component" value="Unassembled WGS sequence"/>
</dbReference>
<dbReference type="STRING" id="46731.A0A3M6U9M4"/>
<reference evidence="1 2" key="1">
    <citation type="journal article" date="2018" name="Sci. Rep.">
        <title>Comparative analysis of the Pocillopora damicornis genome highlights role of immune system in coral evolution.</title>
        <authorList>
            <person name="Cunning R."/>
            <person name="Bay R.A."/>
            <person name="Gillette P."/>
            <person name="Baker A.C."/>
            <person name="Traylor-Knowles N."/>
        </authorList>
    </citation>
    <scope>NUCLEOTIDE SEQUENCE [LARGE SCALE GENOMIC DNA]</scope>
    <source>
        <strain evidence="1">RSMAS</strain>
        <tissue evidence="1">Whole animal</tissue>
    </source>
</reference>
<protein>
    <submittedName>
        <fullName evidence="1">Uncharacterized protein</fullName>
    </submittedName>
</protein>
<feature type="non-terminal residue" evidence="1">
    <location>
        <position position="129"/>
    </location>
</feature>
<sequence>MESNVEASQKTGPYVSKVQVKAKFWSKVELGDKRLSDVEFLVISNKGRPIVGRKTAMQLGVLAIRVPESEVNLVEDKIGKLTNHSFKLHLKPDAKFVGQPCRCVPYNLCSKVEEKPTELEDMDIIERVE</sequence>
<evidence type="ECO:0000313" key="1">
    <source>
        <dbReference type="EMBL" id="RMX50301.1"/>
    </source>
</evidence>
<keyword evidence="2" id="KW-1185">Reference proteome</keyword>